<keyword evidence="5" id="KW-0472">Membrane</keyword>
<dbReference type="InterPro" id="IPR015943">
    <property type="entry name" value="WD40/YVTN_repeat-like_dom_sf"/>
</dbReference>
<dbReference type="SMART" id="SM00220">
    <property type="entry name" value="S_TKc"/>
    <property type="match status" value="1"/>
</dbReference>
<dbReference type="InterPro" id="IPR001680">
    <property type="entry name" value="WD40_rpt"/>
</dbReference>
<keyword evidence="5" id="KW-0812">Transmembrane</keyword>
<evidence type="ECO:0000259" key="6">
    <source>
        <dbReference type="PROSITE" id="PS50011"/>
    </source>
</evidence>
<feature type="repeat" description="WD" evidence="3">
    <location>
        <begin position="506"/>
        <end position="547"/>
    </location>
</feature>
<dbReference type="InterPro" id="IPR011009">
    <property type="entry name" value="Kinase-like_dom_sf"/>
</dbReference>
<feature type="repeat" description="WD" evidence="3">
    <location>
        <begin position="739"/>
        <end position="773"/>
    </location>
</feature>
<dbReference type="SUPFAM" id="SSF56112">
    <property type="entry name" value="Protein kinase-like (PK-like)"/>
    <property type="match status" value="1"/>
</dbReference>
<dbReference type="KEGG" id="fri:FraEuI1c_0434"/>
<dbReference type="CDD" id="cd14014">
    <property type="entry name" value="STKc_PknB_like"/>
    <property type="match status" value="1"/>
</dbReference>
<evidence type="ECO:0000256" key="4">
    <source>
        <dbReference type="SAM" id="MobiDB-lite"/>
    </source>
</evidence>
<sequence length="773" mass="79249">MRGAPLRQGGDVSEVPAGVEPLDDFDPHQLGPYTLLGRLGHGGMGTVYLGRRAAAETGAADPATGGNSVTEPATAGPLLAIKVIRPELATVAEFRERFAREARAAQSVHNAYTAAVLDVNITGSRPYLVTEYVDGPTLSDRIRRNGPLPAAQLEWLAGAVADALRAIHAAGVIHRDLKPGNILLSPFGARVIDFGIARALDTTTMATQSAIGTPAFMAPEQVLNEGVTSAVDIHAWGAVLVFAATGNAPFAGDTIPKVMRQVLEVTPDLTSLPGTLRPLAARALAKDPAARPTAAELGDAVRQIHTPPPTPTSEMSTYSPDRTATRAQPPVTGPPPTPRPASATASPPAPRPATHDGPRGDTGSSTGMSEAGTHLADPGPGRQAVPANVTDQDPGPWPRPRRQRRRAVLAAGLAVVVVLAGAVTAFALQGSGGDGGGEPATSVSGTPSSSGNFRALGDRLTDAKDQVWGVATTPDGSTLAAASQNGTVTLWDISRPAKPRALPSLSTGDTTGMMAAAFAPGGRTLASGSRNGTVQLWDVSNPGAARRLGAPIVAAGGGPAWSVGFAPVGNLLASGDGNGTVRVWNVSSPQAPVMAGQPFHFDGGQVWSVAFSPDGSILATAGQDGSVGLWDVSNPQAQPQPLGTLPVQSGNGVKAVESLAFTPDGHTLITGSIDHAVRLWDITVPSVPRLLAAPSQPNQVWAVALTLDGRVLATAGADRTIRFWDISDPTAPRPVGTPLTGHTDTITKLAFTPDGHTLVSGSRDKTVRLWTSG</sequence>
<feature type="domain" description="Protein kinase" evidence="6">
    <location>
        <begin position="33"/>
        <end position="308"/>
    </location>
</feature>
<dbReference type="GO" id="GO:0005524">
    <property type="term" value="F:ATP binding"/>
    <property type="evidence" value="ECO:0007669"/>
    <property type="project" value="InterPro"/>
</dbReference>
<feature type="repeat" description="WD" evidence="3">
    <location>
        <begin position="656"/>
        <end position="682"/>
    </location>
</feature>
<dbReference type="eggNOG" id="COG2319">
    <property type="taxonomic scope" value="Bacteria"/>
</dbReference>
<dbReference type="GO" id="GO:0004674">
    <property type="term" value="F:protein serine/threonine kinase activity"/>
    <property type="evidence" value="ECO:0007669"/>
    <property type="project" value="UniProtKB-KW"/>
</dbReference>
<organism evidence="7 8">
    <name type="scientific">Pseudofrankia inefficax (strain DSM 45817 / CECT 9037 / DDB 130130 / EuI1c)</name>
    <name type="common">Frankia inefficax</name>
    <dbReference type="NCBI Taxonomy" id="298654"/>
    <lineage>
        <taxon>Bacteria</taxon>
        <taxon>Bacillati</taxon>
        <taxon>Actinomycetota</taxon>
        <taxon>Actinomycetes</taxon>
        <taxon>Frankiales</taxon>
        <taxon>Frankiaceae</taxon>
        <taxon>Pseudofrankia</taxon>
    </lineage>
</organism>
<dbReference type="InterPro" id="IPR019775">
    <property type="entry name" value="WD40_repeat_CS"/>
</dbReference>
<dbReference type="PROSITE" id="PS00678">
    <property type="entry name" value="WD_REPEATS_1"/>
    <property type="match status" value="6"/>
</dbReference>
<dbReference type="PROSITE" id="PS50294">
    <property type="entry name" value="WD_REPEATS_REGION"/>
    <property type="match status" value="6"/>
</dbReference>
<evidence type="ECO:0000256" key="2">
    <source>
        <dbReference type="ARBA" id="ARBA00022737"/>
    </source>
</evidence>
<dbReference type="PANTHER" id="PTHR19879:SF9">
    <property type="entry name" value="TRANSCRIPTION INITIATION FACTOR TFIID SUBUNIT 5"/>
    <property type="match status" value="1"/>
</dbReference>
<feature type="repeat" description="WD" evidence="3">
    <location>
        <begin position="693"/>
        <end position="734"/>
    </location>
</feature>
<dbReference type="InterPro" id="IPR036322">
    <property type="entry name" value="WD40_repeat_dom_sf"/>
</dbReference>
<feature type="repeat" description="WD" evidence="3">
    <location>
        <begin position="562"/>
        <end position="594"/>
    </location>
</feature>
<dbReference type="SMART" id="SM00320">
    <property type="entry name" value="WD40"/>
    <property type="match status" value="7"/>
</dbReference>
<keyword evidence="7" id="KW-0808">Transferase</keyword>
<dbReference type="PANTHER" id="PTHR19879">
    <property type="entry name" value="TRANSCRIPTION INITIATION FACTOR TFIID"/>
    <property type="match status" value="1"/>
</dbReference>
<feature type="compositionally biased region" description="Polar residues" evidence="4">
    <location>
        <begin position="313"/>
        <end position="322"/>
    </location>
</feature>
<dbReference type="Pfam" id="PF00400">
    <property type="entry name" value="WD40"/>
    <property type="match status" value="7"/>
</dbReference>
<dbReference type="SUPFAM" id="SSF50978">
    <property type="entry name" value="WD40 repeat-like"/>
    <property type="match status" value="1"/>
</dbReference>
<dbReference type="eggNOG" id="COG0515">
    <property type="taxonomic scope" value="Bacteria"/>
</dbReference>
<feature type="repeat" description="WD" evidence="3">
    <location>
        <begin position="460"/>
        <end position="501"/>
    </location>
</feature>
<feature type="region of interest" description="Disordered" evidence="4">
    <location>
        <begin position="1"/>
        <end position="24"/>
    </location>
</feature>
<name>E3J9V5_PSEI1</name>
<feature type="region of interest" description="Disordered" evidence="4">
    <location>
        <begin position="430"/>
        <end position="454"/>
    </location>
</feature>
<feature type="repeat" description="WD" evidence="3">
    <location>
        <begin position="599"/>
        <end position="640"/>
    </location>
</feature>
<dbReference type="Pfam" id="PF00069">
    <property type="entry name" value="Pkinase"/>
    <property type="match status" value="1"/>
</dbReference>
<dbReference type="PROSITE" id="PS50011">
    <property type="entry name" value="PROTEIN_KINASE_DOM"/>
    <property type="match status" value="1"/>
</dbReference>
<proteinExistence type="predicted"/>
<dbReference type="InParanoid" id="E3J9V5"/>
<keyword evidence="5" id="KW-1133">Transmembrane helix</keyword>
<dbReference type="PROSITE" id="PS50082">
    <property type="entry name" value="WD_REPEATS_2"/>
    <property type="match status" value="7"/>
</dbReference>
<dbReference type="EMBL" id="CP002299">
    <property type="protein sequence ID" value="ADP78517.1"/>
    <property type="molecule type" value="Genomic_DNA"/>
</dbReference>
<feature type="transmembrane region" description="Helical" evidence="5">
    <location>
        <begin position="407"/>
        <end position="428"/>
    </location>
</feature>
<dbReference type="Proteomes" id="UP000002484">
    <property type="component" value="Chromosome"/>
</dbReference>
<dbReference type="HOGENOM" id="CLU_000288_135_4_11"/>
<dbReference type="CDD" id="cd00200">
    <property type="entry name" value="WD40"/>
    <property type="match status" value="1"/>
</dbReference>
<dbReference type="InterPro" id="IPR000719">
    <property type="entry name" value="Prot_kinase_dom"/>
</dbReference>
<dbReference type="InterPro" id="IPR008271">
    <property type="entry name" value="Ser/Thr_kinase_AS"/>
</dbReference>
<protein>
    <submittedName>
        <fullName evidence="7">Serine/threonine protein kinase with WD40 repeats</fullName>
    </submittedName>
</protein>
<evidence type="ECO:0000313" key="8">
    <source>
        <dbReference type="Proteomes" id="UP000002484"/>
    </source>
</evidence>
<keyword evidence="2" id="KW-0677">Repeat</keyword>
<keyword evidence="8" id="KW-1185">Reference proteome</keyword>
<feature type="compositionally biased region" description="Polar residues" evidence="4">
    <location>
        <begin position="441"/>
        <end position="452"/>
    </location>
</feature>
<keyword evidence="1 3" id="KW-0853">WD repeat</keyword>
<dbReference type="AlphaFoldDB" id="E3J9V5"/>
<evidence type="ECO:0000256" key="3">
    <source>
        <dbReference type="PROSITE-ProRule" id="PRU00221"/>
    </source>
</evidence>
<dbReference type="Gene3D" id="2.130.10.10">
    <property type="entry name" value="YVTN repeat-like/Quinoprotein amine dehydrogenase"/>
    <property type="match status" value="2"/>
</dbReference>
<keyword evidence="7" id="KW-0418">Kinase</keyword>
<dbReference type="Gene3D" id="1.10.510.10">
    <property type="entry name" value="Transferase(Phosphotransferase) domain 1"/>
    <property type="match status" value="1"/>
</dbReference>
<reference evidence="7 8" key="1">
    <citation type="submission" date="2010-10" db="EMBL/GenBank/DDBJ databases">
        <title>Complete sequence of Frankia sp. EuI1c.</title>
        <authorList>
            <consortium name="US DOE Joint Genome Institute"/>
            <person name="Lucas S."/>
            <person name="Copeland A."/>
            <person name="Lapidus A."/>
            <person name="Cheng J.-F."/>
            <person name="Bruce D."/>
            <person name="Goodwin L."/>
            <person name="Pitluck S."/>
            <person name="Chertkov O."/>
            <person name="Detter J.C."/>
            <person name="Han C."/>
            <person name="Tapia R."/>
            <person name="Land M."/>
            <person name="Hauser L."/>
            <person name="Jeffries C."/>
            <person name="Kyrpides N."/>
            <person name="Ivanova N."/>
            <person name="Mikhailova N."/>
            <person name="Beauchemin N."/>
            <person name="Sen A."/>
            <person name="Sur S.A."/>
            <person name="Gtari M."/>
            <person name="Wall L."/>
            <person name="Tisa L."/>
            <person name="Woyke T."/>
        </authorList>
    </citation>
    <scope>NUCLEOTIDE SEQUENCE [LARGE SCALE GENOMIC DNA]</scope>
    <source>
        <strain evidence="8">DSM 45817 / CECT 9037 / EuI1c</strain>
    </source>
</reference>
<dbReference type="PRINTS" id="PR00320">
    <property type="entry name" value="GPROTEINBRPT"/>
</dbReference>
<dbReference type="OrthoDB" id="951193at2"/>
<gene>
    <name evidence="7" type="ordered locus">FraEuI1c_0434</name>
</gene>
<dbReference type="Gene3D" id="3.30.200.20">
    <property type="entry name" value="Phosphorylase Kinase, domain 1"/>
    <property type="match status" value="1"/>
</dbReference>
<keyword evidence="7" id="KW-0723">Serine/threonine-protein kinase</keyword>
<evidence type="ECO:0000256" key="5">
    <source>
        <dbReference type="SAM" id="Phobius"/>
    </source>
</evidence>
<dbReference type="STRING" id="298654.FraEuI1c_0434"/>
<dbReference type="PROSITE" id="PS00108">
    <property type="entry name" value="PROTEIN_KINASE_ST"/>
    <property type="match status" value="1"/>
</dbReference>
<feature type="region of interest" description="Disordered" evidence="4">
    <location>
        <begin position="284"/>
        <end position="403"/>
    </location>
</feature>
<dbReference type="InterPro" id="IPR020472">
    <property type="entry name" value="WD40_PAC1"/>
</dbReference>
<evidence type="ECO:0000256" key="1">
    <source>
        <dbReference type="ARBA" id="ARBA00022574"/>
    </source>
</evidence>
<accession>E3J9V5</accession>
<evidence type="ECO:0000313" key="7">
    <source>
        <dbReference type="EMBL" id="ADP78517.1"/>
    </source>
</evidence>